<dbReference type="PROSITE" id="PS50800">
    <property type="entry name" value="SAP"/>
    <property type="match status" value="1"/>
</dbReference>
<feature type="compositionally biased region" description="Basic and acidic residues" evidence="10">
    <location>
        <begin position="569"/>
        <end position="582"/>
    </location>
</feature>
<dbReference type="Gene3D" id="2.30.30.380">
    <property type="entry name" value="Zn-finger domain of Sec23/24"/>
    <property type="match status" value="1"/>
</dbReference>
<feature type="region of interest" description="Disordered" evidence="10">
    <location>
        <begin position="550"/>
        <end position="582"/>
    </location>
</feature>
<evidence type="ECO:0000256" key="10">
    <source>
        <dbReference type="SAM" id="MobiDB-lite"/>
    </source>
</evidence>
<evidence type="ECO:0000256" key="5">
    <source>
        <dbReference type="ARBA" id="ARBA00022723"/>
    </source>
</evidence>
<evidence type="ECO:0000256" key="3">
    <source>
        <dbReference type="ARBA" id="ARBA00017887"/>
    </source>
</evidence>
<organism evidence="15 16">
    <name type="scientific">Klebsormidium nitens</name>
    <name type="common">Green alga</name>
    <name type="synonym">Ulothrix nitens</name>
    <dbReference type="NCBI Taxonomy" id="105231"/>
    <lineage>
        <taxon>Eukaryota</taxon>
        <taxon>Viridiplantae</taxon>
        <taxon>Streptophyta</taxon>
        <taxon>Klebsormidiophyceae</taxon>
        <taxon>Klebsormidiales</taxon>
        <taxon>Klebsormidiaceae</taxon>
        <taxon>Klebsormidium</taxon>
    </lineage>
</organism>
<evidence type="ECO:0000259" key="11">
    <source>
        <dbReference type="PROSITE" id="PS50089"/>
    </source>
</evidence>
<dbReference type="Gene3D" id="4.10.1060.10">
    <property type="entry name" value="Zinc finger, RanBP2-type"/>
    <property type="match status" value="1"/>
</dbReference>
<feature type="region of interest" description="Disordered" evidence="10">
    <location>
        <begin position="137"/>
        <end position="158"/>
    </location>
</feature>
<feature type="region of interest" description="Disordered" evidence="10">
    <location>
        <begin position="1127"/>
        <end position="1150"/>
    </location>
</feature>
<keyword evidence="4" id="KW-0808">Transferase</keyword>
<dbReference type="PANTHER" id="PTHR46116">
    <property type="entry name" value="(E3-INDEPENDENT) E2 UBIQUITIN-CONJUGATING ENZYME"/>
    <property type="match status" value="1"/>
</dbReference>
<feature type="domain" description="RING-type" evidence="11">
    <location>
        <begin position="299"/>
        <end position="354"/>
    </location>
</feature>
<keyword evidence="5" id="KW-0479">Metal-binding</keyword>
<dbReference type="GO" id="GO:0008270">
    <property type="term" value="F:zinc ion binding"/>
    <property type="evidence" value="ECO:0007669"/>
    <property type="project" value="UniProtKB-KW"/>
</dbReference>
<keyword evidence="6 9" id="KW-0863">Zinc-finger</keyword>
<feature type="domain" description="RanBP2-type" evidence="13">
    <location>
        <begin position="106"/>
        <end position="136"/>
    </location>
</feature>
<accession>A0A1Y1HW22</accession>
<dbReference type="Gene3D" id="3.10.110.10">
    <property type="entry name" value="Ubiquitin Conjugating Enzyme"/>
    <property type="match status" value="1"/>
</dbReference>
<feature type="compositionally biased region" description="Basic residues" evidence="10">
    <location>
        <begin position="1134"/>
        <end position="1148"/>
    </location>
</feature>
<reference evidence="15 16" key="1">
    <citation type="journal article" date="2014" name="Nat. Commun.">
        <title>Klebsormidium flaccidum genome reveals primary factors for plant terrestrial adaptation.</title>
        <authorList>
            <person name="Hori K."/>
            <person name="Maruyama F."/>
            <person name="Fujisawa T."/>
            <person name="Togashi T."/>
            <person name="Yamamoto N."/>
            <person name="Seo M."/>
            <person name="Sato S."/>
            <person name="Yamada T."/>
            <person name="Mori H."/>
            <person name="Tajima N."/>
            <person name="Moriyama T."/>
            <person name="Ikeuchi M."/>
            <person name="Watanabe M."/>
            <person name="Wada H."/>
            <person name="Kobayashi K."/>
            <person name="Saito M."/>
            <person name="Masuda T."/>
            <person name="Sasaki-Sekimoto Y."/>
            <person name="Mashiguchi K."/>
            <person name="Awai K."/>
            <person name="Shimojima M."/>
            <person name="Masuda S."/>
            <person name="Iwai M."/>
            <person name="Nobusawa T."/>
            <person name="Narise T."/>
            <person name="Kondo S."/>
            <person name="Saito H."/>
            <person name="Sato R."/>
            <person name="Murakawa M."/>
            <person name="Ihara Y."/>
            <person name="Oshima-Yamada Y."/>
            <person name="Ohtaka K."/>
            <person name="Satoh M."/>
            <person name="Sonobe K."/>
            <person name="Ishii M."/>
            <person name="Ohtani R."/>
            <person name="Kanamori-Sato M."/>
            <person name="Honoki R."/>
            <person name="Miyazaki D."/>
            <person name="Mochizuki H."/>
            <person name="Umetsu J."/>
            <person name="Higashi K."/>
            <person name="Shibata D."/>
            <person name="Kamiya Y."/>
            <person name="Sato N."/>
            <person name="Nakamura Y."/>
            <person name="Tabata S."/>
            <person name="Ida S."/>
            <person name="Kurokawa K."/>
            <person name="Ohta H."/>
        </authorList>
    </citation>
    <scope>NUCLEOTIDE SEQUENCE [LARGE SCALE GENOMIC DNA]</scope>
    <source>
        <strain evidence="15 16">NIES-2285</strain>
    </source>
</reference>
<dbReference type="Gene3D" id="3.30.40.10">
    <property type="entry name" value="Zinc/RING finger domain, C3HC4 (zinc finger)"/>
    <property type="match status" value="1"/>
</dbReference>
<dbReference type="CDD" id="cd23810">
    <property type="entry name" value="UBCc_BIRC6"/>
    <property type="match status" value="1"/>
</dbReference>
<evidence type="ECO:0000256" key="1">
    <source>
        <dbReference type="ARBA" id="ARBA00001798"/>
    </source>
</evidence>
<evidence type="ECO:0000256" key="7">
    <source>
        <dbReference type="ARBA" id="ARBA00022786"/>
    </source>
</evidence>
<feature type="region of interest" description="Disordered" evidence="10">
    <location>
        <begin position="1"/>
        <end position="51"/>
    </location>
</feature>
<dbReference type="EMBL" id="DF237075">
    <property type="protein sequence ID" value="GAQ82844.1"/>
    <property type="molecule type" value="Genomic_DNA"/>
</dbReference>
<dbReference type="PROSITE" id="PS50199">
    <property type="entry name" value="ZF_RANBP2_2"/>
    <property type="match status" value="3"/>
</dbReference>
<dbReference type="Pfam" id="PF00179">
    <property type="entry name" value="UQ_con"/>
    <property type="match status" value="1"/>
</dbReference>
<proteinExistence type="predicted"/>
<feature type="domain" description="SAP" evidence="14">
    <location>
        <begin position="416"/>
        <end position="450"/>
    </location>
</feature>
<feature type="compositionally biased region" description="Polar residues" evidence="10">
    <location>
        <begin position="190"/>
        <end position="202"/>
    </location>
</feature>
<feature type="region of interest" description="Disordered" evidence="10">
    <location>
        <begin position="668"/>
        <end position="744"/>
    </location>
</feature>
<evidence type="ECO:0000313" key="16">
    <source>
        <dbReference type="Proteomes" id="UP000054558"/>
    </source>
</evidence>
<feature type="compositionally biased region" description="Basic residues" evidence="10">
    <location>
        <begin position="35"/>
        <end position="46"/>
    </location>
</feature>
<dbReference type="OrthoDB" id="47801at2759"/>
<sequence>MDNKLEAEEGQPGIPNTKTDNSIGVHSPAGPSSGRGRRKSGARKGGNKAPWSCSTCTLLNSAASEECAACAVPKVQTLQSVAVEGGGEWRSPYGENDSVAGPSVVPVGPDWACALCTFQNKYGAEECEMCAQGRAPEVPSSKQTQSGPQASGDVEQLGTEQDGEAWTCARCTCQNRHAVEWCSACAQPKATESGSATSNQPESLGLDKTTSKAPCLEPHANRAAEQTGAVPAKAEVLVDATSNHEPANGKATEAGAEPQNLAPTSEAREVPRLFLESAKERSGPSLFEDQAGPSFLLQCGICSSDQTSDTFCLDGCSHRFCTSCLKEAVQKQFTALPPAEAASIQQISEACVCPNSSCKTPLTQRDLILTAGEERARSHQQWLYRVLTRTFDQEGASPKCARCGEEQLSRVKVSQLGSLSLRDLRKALKARGLDASGKHPECAQRLVDVFAAGATRADDRWICIACPECSCVNCGAGLSVPGHDCRQALWGKVHDAVAELDKAYKAYLVSSISPHPQKLGKKQKTSHKGGSVWAAGTGYGGASDYSHHPHFWGGKHGKHKQPPQPPRESAAESKAKEAEREADGRLGNAMDALSACLSGGVGDGLVTGLSLPLVALVHESGVPARVLRALLLNDSMIDVSKRGALYLKALQLMRVLGAREELLPVICESPPKRPKEVPKPAPTPPPILEKTPPPIVEESPRRSGRRVKSTDRKGKRKLEEVDEDLSKDDVSEVAGTRAEEHEDDVEGTVLGAMEKLYKQASVVKVGLMAGVADEGGSDELDIGLVCEICDAFEELQRAKKGWEEARGALRSAQGFGGLAQGLGAGAQGLGNGLRQVLLNGAPEAETAEDDEDEDCVLLDRQTRKGKKVEAPAPSPEERARAHALEVVAYKDALKDLQFRMEPLVNSGGKPDHYFREKKNAIDNGGVHSQKRMLAISKEIGSLVTTLPLEWGSSVHLRVDEERMDLVKALIIGPGGTPYQNGAFLFDILLPPDYPQVSPKVQFMTTGGGRTRFNPNLYADGKVCLSILGTWAGPGWQPGKSTLMQVLLSIQGMIFVPEPYFNEPGYEAHGNKTASHSYTRNQRRNTLQLAVLGMLRHPPAVFADVIRTHFKLKRREIEAQCDEWAADDFAPKPAPKAKGKPAKKPKKKYHGVDDMMDWDSKDDADEEFLSGLVGAAMGGAMGGVHIDHETGRGSPIQATMKELLVELAKL</sequence>
<dbReference type="InterPro" id="IPR013083">
    <property type="entry name" value="Znf_RING/FYVE/PHD"/>
</dbReference>
<keyword evidence="7" id="KW-0833">Ubl conjugation pathway</keyword>
<dbReference type="STRING" id="105231.A0A1Y1HW22"/>
<protein>
    <recommendedName>
        <fullName evidence="3">RanBP-type and C3HC4-type zinc finger-containing protein 1</fullName>
        <ecNumber evidence="2">2.3.2.31</ecNumber>
    </recommendedName>
</protein>
<feature type="region of interest" description="Disordered" evidence="10">
    <location>
        <begin position="244"/>
        <end position="267"/>
    </location>
</feature>
<keyword evidence="16" id="KW-1185">Reference proteome</keyword>
<dbReference type="PROSITE" id="PS00518">
    <property type="entry name" value="ZF_RING_1"/>
    <property type="match status" value="1"/>
</dbReference>
<dbReference type="SMART" id="SM00212">
    <property type="entry name" value="UBCc"/>
    <property type="match status" value="1"/>
</dbReference>
<feature type="compositionally biased region" description="Polar residues" evidence="10">
    <location>
        <begin position="140"/>
        <end position="149"/>
    </location>
</feature>
<dbReference type="InterPro" id="IPR036443">
    <property type="entry name" value="Znf_RanBP2_sf"/>
</dbReference>
<feature type="compositionally biased region" description="Pro residues" evidence="10">
    <location>
        <begin position="679"/>
        <end position="695"/>
    </location>
</feature>
<dbReference type="PANTHER" id="PTHR46116:SF39">
    <property type="entry name" value="BACULOVIRAL IAP REPEAT-CONTAINING PROTEIN 6"/>
    <property type="match status" value="1"/>
</dbReference>
<dbReference type="SUPFAM" id="SSF57850">
    <property type="entry name" value="RING/U-box"/>
    <property type="match status" value="1"/>
</dbReference>
<evidence type="ECO:0000259" key="13">
    <source>
        <dbReference type="PROSITE" id="PS50199"/>
    </source>
</evidence>
<evidence type="ECO:0000259" key="14">
    <source>
        <dbReference type="PROSITE" id="PS50800"/>
    </source>
</evidence>
<evidence type="ECO:0000256" key="2">
    <source>
        <dbReference type="ARBA" id="ARBA00012251"/>
    </source>
</evidence>
<dbReference type="InterPro" id="IPR016135">
    <property type="entry name" value="UBQ-conjugating_enzyme/RWD"/>
</dbReference>
<gene>
    <name evidence="15" type="ORF">KFL_001260140</name>
</gene>
<feature type="domain" description="UBC core" evidence="12">
    <location>
        <begin position="930"/>
        <end position="1090"/>
    </location>
</feature>
<dbReference type="GO" id="GO:0061630">
    <property type="term" value="F:ubiquitin protein ligase activity"/>
    <property type="evidence" value="ECO:0007669"/>
    <property type="project" value="UniProtKB-EC"/>
</dbReference>
<dbReference type="GO" id="GO:0061631">
    <property type="term" value="F:ubiquitin conjugating enzyme activity"/>
    <property type="evidence" value="ECO:0000318"/>
    <property type="project" value="GO_Central"/>
</dbReference>
<evidence type="ECO:0000256" key="6">
    <source>
        <dbReference type="ARBA" id="ARBA00022771"/>
    </source>
</evidence>
<evidence type="ECO:0000256" key="8">
    <source>
        <dbReference type="ARBA" id="ARBA00022833"/>
    </source>
</evidence>
<feature type="compositionally biased region" description="Polar residues" evidence="10">
    <location>
        <begin position="14"/>
        <end position="24"/>
    </location>
</feature>
<dbReference type="EC" id="2.3.2.31" evidence="2"/>
<dbReference type="InterPro" id="IPR001876">
    <property type="entry name" value="Znf_RanBP2"/>
</dbReference>
<dbReference type="InterPro" id="IPR000608">
    <property type="entry name" value="UBC"/>
</dbReference>
<dbReference type="PROSITE" id="PS50127">
    <property type="entry name" value="UBC_2"/>
    <property type="match status" value="1"/>
</dbReference>
<dbReference type="PROSITE" id="PS01358">
    <property type="entry name" value="ZF_RANBP2_1"/>
    <property type="match status" value="3"/>
</dbReference>
<dbReference type="InterPro" id="IPR017907">
    <property type="entry name" value="Znf_RING_CS"/>
</dbReference>
<keyword evidence="8" id="KW-0862">Zinc</keyword>
<feature type="domain" description="RanBP2-type" evidence="13">
    <location>
        <begin position="161"/>
        <end position="191"/>
    </location>
</feature>
<evidence type="ECO:0000313" key="15">
    <source>
        <dbReference type="EMBL" id="GAQ82844.1"/>
    </source>
</evidence>
<name>A0A1Y1HW22_KLENI</name>
<dbReference type="InterPro" id="IPR003034">
    <property type="entry name" value="SAP_dom"/>
</dbReference>
<dbReference type="Proteomes" id="UP000054558">
    <property type="component" value="Unassembled WGS sequence"/>
</dbReference>
<dbReference type="SUPFAM" id="SSF90209">
    <property type="entry name" value="Ran binding protein zinc finger-like"/>
    <property type="match status" value="1"/>
</dbReference>
<dbReference type="InterPro" id="IPR001841">
    <property type="entry name" value="Znf_RING"/>
</dbReference>
<evidence type="ECO:0000256" key="4">
    <source>
        <dbReference type="ARBA" id="ARBA00022679"/>
    </source>
</evidence>
<dbReference type="OMA" id="MSSANMI"/>
<dbReference type="PROSITE" id="PS50089">
    <property type="entry name" value="ZF_RING_2"/>
    <property type="match status" value="1"/>
</dbReference>
<evidence type="ECO:0000259" key="12">
    <source>
        <dbReference type="PROSITE" id="PS50127"/>
    </source>
</evidence>
<dbReference type="SMART" id="SM00547">
    <property type="entry name" value="ZnF_RBZ"/>
    <property type="match status" value="3"/>
</dbReference>
<dbReference type="AlphaFoldDB" id="A0A1Y1HW22"/>
<feature type="domain" description="RanBP2-type" evidence="13">
    <location>
        <begin position="43"/>
        <end position="76"/>
    </location>
</feature>
<comment type="catalytic activity">
    <reaction evidence="1">
        <text>[E2 ubiquitin-conjugating enzyme]-S-ubiquitinyl-L-cysteine + [acceptor protein]-L-lysine = [E2 ubiquitin-conjugating enzyme]-L-cysteine + [acceptor protein]-N(6)-ubiquitinyl-L-lysine.</text>
        <dbReference type="EC" id="2.3.2.31"/>
    </reaction>
</comment>
<dbReference type="SUPFAM" id="SSF54495">
    <property type="entry name" value="UBC-like"/>
    <property type="match status" value="1"/>
</dbReference>
<evidence type="ECO:0000256" key="9">
    <source>
        <dbReference type="PROSITE-ProRule" id="PRU00322"/>
    </source>
</evidence>
<feature type="compositionally biased region" description="Basic residues" evidence="10">
    <location>
        <begin position="550"/>
        <end position="561"/>
    </location>
</feature>
<feature type="region of interest" description="Disordered" evidence="10">
    <location>
        <begin position="190"/>
        <end position="214"/>
    </location>
</feature>